<feature type="chain" id="PRO_5008380906" evidence="1">
    <location>
        <begin position="23"/>
        <end position="183"/>
    </location>
</feature>
<name>A0A1A8W7N0_PLAMA</name>
<protein>
    <submittedName>
        <fullName evidence="2">Copper transporter</fullName>
    </submittedName>
</protein>
<evidence type="ECO:0000313" key="2">
    <source>
        <dbReference type="EMBL" id="SBS89009.1"/>
    </source>
</evidence>
<dbReference type="Proteomes" id="UP000078597">
    <property type="component" value="Unassembled WGS sequence"/>
</dbReference>
<evidence type="ECO:0000313" key="3">
    <source>
        <dbReference type="Proteomes" id="UP000078597"/>
    </source>
</evidence>
<organism evidence="2 3">
    <name type="scientific">Plasmodium malariae</name>
    <dbReference type="NCBI Taxonomy" id="5858"/>
    <lineage>
        <taxon>Eukaryota</taxon>
        <taxon>Sar</taxon>
        <taxon>Alveolata</taxon>
        <taxon>Apicomplexa</taxon>
        <taxon>Aconoidasida</taxon>
        <taxon>Haemosporida</taxon>
        <taxon>Plasmodiidae</taxon>
        <taxon>Plasmodium</taxon>
        <taxon>Plasmodium (Plasmodium)</taxon>
    </lineage>
</organism>
<dbReference type="EMBL" id="FLQW01001313">
    <property type="protein sequence ID" value="SBS89009.1"/>
    <property type="molecule type" value="Genomic_DNA"/>
</dbReference>
<gene>
    <name evidence="2" type="ORF">PMALA_024610</name>
</gene>
<sequence>MHKYIWKILFIFFVINSLYIRAEKDDDNKNKGDDPCLHNIAMCSNKKLSKNKLSFIYDIWKNYETYKDIITNHQNKEMNKTFQLQDEAEDIKLMNHSLSMPMSFQFSTHTIILFKFWETLTVECGKIVAENNRYKCFKKQIVLGLSFGYFLFGNNFITCNNKTSASDMNVHKEFYGDPACCGC</sequence>
<evidence type="ECO:0000256" key="1">
    <source>
        <dbReference type="SAM" id="SignalP"/>
    </source>
</evidence>
<accession>A0A1A8W7N0</accession>
<feature type="signal peptide" evidence="1">
    <location>
        <begin position="1"/>
        <end position="22"/>
    </location>
</feature>
<reference evidence="3" key="1">
    <citation type="submission" date="2016-05" db="EMBL/GenBank/DDBJ databases">
        <authorList>
            <person name="Naeem Raeece"/>
        </authorList>
    </citation>
    <scope>NUCLEOTIDE SEQUENCE [LARGE SCALE GENOMIC DNA]</scope>
</reference>
<dbReference type="AlphaFoldDB" id="A0A1A8W7N0"/>
<keyword evidence="1" id="KW-0732">Signal</keyword>
<proteinExistence type="predicted"/>
<dbReference type="VEuPathDB" id="PlasmoDB:PmUG01_12078000"/>